<name>A0A6G9YP33_9NOCA</name>
<dbReference type="PANTHER" id="PTHR30543">
    <property type="entry name" value="CHROMATE REDUCTASE"/>
    <property type="match status" value="1"/>
</dbReference>
<dbReference type="EMBL" id="CP046172">
    <property type="protein sequence ID" value="QIS15055.1"/>
    <property type="molecule type" value="Genomic_DNA"/>
</dbReference>
<proteinExistence type="predicted"/>
<evidence type="ECO:0000313" key="2">
    <source>
        <dbReference type="EMBL" id="QIS15055.1"/>
    </source>
</evidence>
<evidence type="ECO:0000259" key="1">
    <source>
        <dbReference type="Pfam" id="PF03358"/>
    </source>
</evidence>
<gene>
    <name evidence="2" type="ORF">F5544_36130</name>
</gene>
<protein>
    <submittedName>
        <fullName evidence="2">NADPH-dependent oxidoreductase</fullName>
    </submittedName>
</protein>
<organism evidence="2 3">
    <name type="scientific">Nocardia arthritidis</name>
    <dbReference type="NCBI Taxonomy" id="228602"/>
    <lineage>
        <taxon>Bacteria</taxon>
        <taxon>Bacillati</taxon>
        <taxon>Actinomycetota</taxon>
        <taxon>Actinomycetes</taxon>
        <taxon>Mycobacteriales</taxon>
        <taxon>Nocardiaceae</taxon>
        <taxon>Nocardia</taxon>
    </lineage>
</organism>
<dbReference type="Proteomes" id="UP000503540">
    <property type="component" value="Chromosome"/>
</dbReference>
<dbReference type="GO" id="GO:0005829">
    <property type="term" value="C:cytosol"/>
    <property type="evidence" value="ECO:0007669"/>
    <property type="project" value="TreeGrafter"/>
</dbReference>
<dbReference type="PANTHER" id="PTHR30543:SF21">
    <property type="entry name" value="NAD(P)H-DEPENDENT FMN REDUCTASE LOT6"/>
    <property type="match status" value="1"/>
</dbReference>
<dbReference type="Pfam" id="PF03358">
    <property type="entry name" value="FMN_red"/>
    <property type="match status" value="1"/>
</dbReference>
<evidence type="ECO:0000313" key="3">
    <source>
        <dbReference type="Proteomes" id="UP000503540"/>
    </source>
</evidence>
<reference evidence="2 3" key="1">
    <citation type="journal article" date="2019" name="ACS Chem. Biol.">
        <title>Identification and Mobilization of a Cryptic Antibiotic Biosynthesis Gene Locus from a Human-Pathogenic Nocardia Isolate.</title>
        <authorList>
            <person name="Herisse M."/>
            <person name="Ishida K."/>
            <person name="Porter J.L."/>
            <person name="Howden B."/>
            <person name="Hertweck C."/>
            <person name="Stinear T.P."/>
            <person name="Pidot S.J."/>
        </authorList>
    </citation>
    <scope>NUCLEOTIDE SEQUENCE [LARGE SCALE GENOMIC DNA]</scope>
    <source>
        <strain evidence="2 3">AUSMDU00012717</strain>
    </source>
</reference>
<dbReference type="AlphaFoldDB" id="A0A6G9YP33"/>
<dbReference type="SUPFAM" id="SSF52218">
    <property type="entry name" value="Flavoproteins"/>
    <property type="match status" value="1"/>
</dbReference>
<dbReference type="GO" id="GO:0016491">
    <property type="term" value="F:oxidoreductase activity"/>
    <property type="evidence" value="ECO:0007669"/>
    <property type="project" value="InterPro"/>
</dbReference>
<dbReference type="InterPro" id="IPR050712">
    <property type="entry name" value="NAD(P)H-dep_reductase"/>
</dbReference>
<feature type="domain" description="NADPH-dependent FMN reductase-like" evidence="1">
    <location>
        <begin position="42"/>
        <end position="188"/>
    </location>
</feature>
<dbReference type="InterPro" id="IPR005025">
    <property type="entry name" value="FMN_Rdtase-like_dom"/>
</dbReference>
<dbReference type="GO" id="GO:0010181">
    <property type="term" value="F:FMN binding"/>
    <property type="evidence" value="ECO:0007669"/>
    <property type="project" value="TreeGrafter"/>
</dbReference>
<dbReference type="Gene3D" id="3.40.50.360">
    <property type="match status" value="1"/>
</dbReference>
<dbReference type="KEGG" id="nah:F5544_36130"/>
<accession>A0A6G9YP33</accession>
<keyword evidence="3" id="KW-1185">Reference proteome</keyword>
<sequence>MVALSLPLSAWSPNRPCAAANLVSGGRCGRRKPKENTMSRLKLAVIIGSVREGRFGPVVARWFAEQAEAHGAFDIDVIDLAEMTLPLELPATSPMLDPNPPRPEGMRELTRRLDAADAMVIVTPDINRSYPASIKTAIDWHFTQWQHKTIGFVGYSGNSGGLLAIEHLRQVFNELNAHTVRDYVSFPRYYLLFDEAGRLRQPDEPAAAAQRMLDQLHWWASALAAARAVPAGV</sequence>
<dbReference type="InterPro" id="IPR029039">
    <property type="entry name" value="Flavoprotein-like_sf"/>
</dbReference>